<keyword evidence="8" id="KW-0704">Schiff base</keyword>
<evidence type="ECO:0000313" key="10">
    <source>
        <dbReference type="EMBL" id="MBL0421239.1"/>
    </source>
</evidence>
<accession>A0A936ZGY0</accession>
<keyword evidence="9" id="KW-0670">Pyruvate</keyword>
<evidence type="ECO:0000256" key="7">
    <source>
        <dbReference type="ARBA" id="ARBA00023239"/>
    </source>
</evidence>
<dbReference type="Proteomes" id="UP000613011">
    <property type="component" value="Unassembled WGS sequence"/>
</dbReference>
<comment type="cofactor">
    <cofactor evidence="1">
        <name>pyruvate</name>
        <dbReference type="ChEBI" id="CHEBI:15361"/>
    </cofactor>
</comment>
<name>A0A936ZGY0_9BURK</name>
<keyword evidence="2" id="KW-0210">Decarboxylase</keyword>
<dbReference type="EMBL" id="JAEQNA010000004">
    <property type="protein sequence ID" value="MBL0421239.1"/>
    <property type="molecule type" value="Genomic_DNA"/>
</dbReference>
<dbReference type="SUPFAM" id="SSF56276">
    <property type="entry name" value="S-adenosylmethionine decarboxylase"/>
    <property type="match status" value="1"/>
</dbReference>
<dbReference type="GO" id="GO:0008295">
    <property type="term" value="P:spermidine biosynthetic process"/>
    <property type="evidence" value="ECO:0007669"/>
    <property type="project" value="UniProtKB-KW"/>
</dbReference>
<evidence type="ECO:0000256" key="1">
    <source>
        <dbReference type="ARBA" id="ARBA00001928"/>
    </source>
</evidence>
<keyword evidence="6" id="KW-0865">Zymogen</keyword>
<dbReference type="GO" id="GO:0004014">
    <property type="term" value="F:adenosylmethionine decarboxylase activity"/>
    <property type="evidence" value="ECO:0007669"/>
    <property type="project" value="InterPro"/>
</dbReference>
<keyword evidence="3" id="KW-0068">Autocatalytic cleavage</keyword>
<dbReference type="InterPro" id="IPR003826">
    <property type="entry name" value="AdoMetDC_fam_prok"/>
</dbReference>
<keyword evidence="4" id="KW-0745">Spermidine biosynthesis</keyword>
<proteinExistence type="predicted"/>
<dbReference type="InterPro" id="IPR016067">
    <property type="entry name" value="S-AdoMet_deCO2ase_core"/>
</dbReference>
<organism evidence="10 11">
    <name type="scientific">Ramlibacter aurantiacus</name>
    <dbReference type="NCBI Taxonomy" id="2801330"/>
    <lineage>
        <taxon>Bacteria</taxon>
        <taxon>Pseudomonadati</taxon>
        <taxon>Pseudomonadota</taxon>
        <taxon>Betaproteobacteria</taxon>
        <taxon>Burkholderiales</taxon>
        <taxon>Comamonadaceae</taxon>
        <taxon>Ramlibacter</taxon>
    </lineage>
</organism>
<keyword evidence="11" id="KW-1185">Reference proteome</keyword>
<protein>
    <submittedName>
        <fullName evidence="10">S-adenosylmethionine decarboxylase</fullName>
    </submittedName>
</protein>
<gene>
    <name evidence="10" type="ORF">JI739_12845</name>
</gene>
<evidence type="ECO:0000256" key="6">
    <source>
        <dbReference type="ARBA" id="ARBA00023145"/>
    </source>
</evidence>
<dbReference type="RefSeq" id="WP_201684315.1">
    <property type="nucleotide sequence ID" value="NZ_JAEQNA010000004.1"/>
</dbReference>
<evidence type="ECO:0000256" key="8">
    <source>
        <dbReference type="ARBA" id="ARBA00023270"/>
    </source>
</evidence>
<evidence type="ECO:0000313" key="11">
    <source>
        <dbReference type="Proteomes" id="UP000613011"/>
    </source>
</evidence>
<dbReference type="Gene3D" id="3.60.90.10">
    <property type="entry name" value="S-adenosylmethionine decarboxylase"/>
    <property type="match status" value="1"/>
</dbReference>
<sequence length="121" mass="13211">MQAVHLIADLYQCRCERSWLTDGMRLRAAAAQVLDVCGLRPAGGECFVSLAHGGLAGAVLADSAQLTLRTWPAERSVALDLWMAAATEDERALARRVVDALGELFEPEWTEQRSLDRGEDA</sequence>
<evidence type="ECO:0000256" key="4">
    <source>
        <dbReference type="ARBA" id="ARBA00023066"/>
    </source>
</evidence>
<dbReference type="AlphaFoldDB" id="A0A936ZGY0"/>
<evidence type="ECO:0000256" key="9">
    <source>
        <dbReference type="ARBA" id="ARBA00023317"/>
    </source>
</evidence>
<evidence type="ECO:0000256" key="3">
    <source>
        <dbReference type="ARBA" id="ARBA00022813"/>
    </source>
</evidence>
<reference evidence="10" key="1">
    <citation type="submission" date="2021-01" db="EMBL/GenBank/DDBJ databases">
        <title>Ramlibacter sp. strain AW1 16S ribosomal RNA gene Genome sequencing and assembly.</title>
        <authorList>
            <person name="Kang M."/>
        </authorList>
    </citation>
    <scope>NUCLEOTIDE SEQUENCE</scope>
    <source>
        <strain evidence="10">AW1</strain>
    </source>
</reference>
<evidence type="ECO:0000256" key="5">
    <source>
        <dbReference type="ARBA" id="ARBA00023115"/>
    </source>
</evidence>
<dbReference type="Pfam" id="PF02675">
    <property type="entry name" value="AdoMet_dc"/>
    <property type="match status" value="1"/>
</dbReference>
<evidence type="ECO:0000256" key="2">
    <source>
        <dbReference type="ARBA" id="ARBA00022793"/>
    </source>
</evidence>
<keyword evidence="7" id="KW-0456">Lyase</keyword>
<keyword evidence="5" id="KW-0620">Polyamine biosynthesis</keyword>
<comment type="caution">
    <text evidence="10">The sequence shown here is derived from an EMBL/GenBank/DDBJ whole genome shotgun (WGS) entry which is preliminary data.</text>
</comment>